<dbReference type="InterPro" id="IPR000835">
    <property type="entry name" value="HTH_MarR-typ"/>
</dbReference>
<evidence type="ECO:0000313" key="6">
    <source>
        <dbReference type="Proteomes" id="UP000318055"/>
    </source>
</evidence>
<keyword evidence="3" id="KW-0804">Transcription</keyword>
<dbReference type="KEGG" id="ssua:FPZ54_17880"/>
<keyword evidence="1" id="KW-0805">Transcription regulation</keyword>
<dbReference type="OrthoDB" id="511972at2"/>
<dbReference type="GO" id="GO:0003700">
    <property type="term" value="F:DNA-binding transcription factor activity"/>
    <property type="evidence" value="ECO:0007669"/>
    <property type="project" value="InterPro"/>
</dbReference>
<dbReference type="SMART" id="SM00347">
    <property type="entry name" value="HTH_MARR"/>
    <property type="match status" value="1"/>
</dbReference>
<dbReference type="PRINTS" id="PR00598">
    <property type="entry name" value="HTHMARR"/>
</dbReference>
<dbReference type="InterPro" id="IPR036390">
    <property type="entry name" value="WH_DNA-bd_sf"/>
</dbReference>
<protein>
    <submittedName>
        <fullName evidence="5">MarR family transcriptional regulator</fullName>
    </submittedName>
</protein>
<dbReference type="EMBL" id="CP042239">
    <property type="protein sequence ID" value="QDX27690.1"/>
    <property type="molecule type" value="Genomic_DNA"/>
</dbReference>
<dbReference type="Gene3D" id="1.10.10.10">
    <property type="entry name" value="Winged helix-like DNA-binding domain superfamily/Winged helix DNA-binding domain"/>
    <property type="match status" value="1"/>
</dbReference>
<dbReference type="Pfam" id="PF01047">
    <property type="entry name" value="MarR"/>
    <property type="match status" value="1"/>
</dbReference>
<dbReference type="SUPFAM" id="SSF46785">
    <property type="entry name" value="Winged helix' DNA-binding domain"/>
    <property type="match status" value="1"/>
</dbReference>
<sequence length="197" mass="22097">MCRRPPEQRCWTGGWGSDSKWHMGKTVRPASGTNAHSILHLVKQVQYKAYVRLEAVLNPFDVTAVQFRILTTLSTRPDMSSAELARLYDVKPQTMIKQIALLETKGLIERRVSDANKRLLEVRLTDTGAATLKQLQKDSRALEKQLLSPLDGDEQAALRGYLVRLLDSLNAGGDEPADGDDIEELTPEYRRAGVQRL</sequence>
<dbReference type="PROSITE" id="PS50995">
    <property type="entry name" value="HTH_MARR_2"/>
    <property type="match status" value="1"/>
</dbReference>
<dbReference type="GO" id="GO:0006950">
    <property type="term" value="P:response to stress"/>
    <property type="evidence" value="ECO:0007669"/>
    <property type="project" value="TreeGrafter"/>
</dbReference>
<keyword evidence="6" id="KW-1185">Reference proteome</keyword>
<proteinExistence type="predicted"/>
<dbReference type="InterPro" id="IPR036388">
    <property type="entry name" value="WH-like_DNA-bd_sf"/>
</dbReference>
<evidence type="ECO:0000313" key="5">
    <source>
        <dbReference type="EMBL" id="QDX27690.1"/>
    </source>
</evidence>
<dbReference type="Proteomes" id="UP000318055">
    <property type="component" value="Chromosome"/>
</dbReference>
<evidence type="ECO:0000259" key="4">
    <source>
        <dbReference type="PROSITE" id="PS50995"/>
    </source>
</evidence>
<name>A0A518RJT3_9SPHN</name>
<dbReference type="InterPro" id="IPR023187">
    <property type="entry name" value="Tscrpt_reg_MarR-type_CS"/>
</dbReference>
<dbReference type="InterPro" id="IPR039422">
    <property type="entry name" value="MarR/SlyA-like"/>
</dbReference>
<gene>
    <name evidence="5" type="ORF">FPZ54_17880</name>
</gene>
<keyword evidence="2" id="KW-0238">DNA-binding</keyword>
<dbReference type="PANTHER" id="PTHR33164:SF43">
    <property type="entry name" value="HTH-TYPE TRANSCRIPTIONAL REPRESSOR YETL"/>
    <property type="match status" value="1"/>
</dbReference>
<reference evidence="5 6" key="1">
    <citation type="submission" date="2019-07" db="EMBL/GenBank/DDBJ databases">
        <title>Sphingomonas alkalisoli sp. nov., isolated from rhizosphere soil of Suaedae salsa.</title>
        <authorList>
            <person name="Zhang H."/>
            <person name="Xu L."/>
            <person name="Zhang J.-X."/>
            <person name="Sun J.-Q."/>
        </authorList>
    </citation>
    <scope>NUCLEOTIDE SEQUENCE [LARGE SCALE GENOMIC DNA]</scope>
    <source>
        <strain evidence="5 6">XS-10</strain>
    </source>
</reference>
<dbReference type="AlphaFoldDB" id="A0A518RJT3"/>
<evidence type="ECO:0000256" key="2">
    <source>
        <dbReference type="ARBA" id="ARBA00023125"/>
    </source>
</evidence>
<evidence type="ECO:0000256" key="3">
    <source>
        <dbReference type="ARBA" id="ARBA00023163"/>
    </source>
</evidence>
<dbReference type="PANTHER" id="PTHR33164">
    <property type="entry name" value="TRANSCRIPTIONAL REGULATOR, MARR FAMILY"/>
    <property type="match status" value="1"/>
</dbReference>
<accession>A0A518RJT3</accession>
<dbReference type="GO" id="GO:0003677">
    <property type="term" value="F:DNA binding"/>
    <property type="evidence" value="ECO:0007669"/>
    <property type="project" value="UniProtKB-KW"/>
</dbReference>
<dbReference type="PROSITE" id="PS01117">
    <property type="entry name" value="HTH_MARR_1"/>
    <property type="match status" value="1"/>
</dbReference>
<feature type="domain" description="HTH marR-type" evidence="4">
    <location>
        <begin position="35"/>
        <end position="167"/>
    </location>
</feature>
<evidence type="ECO:0000256" key="1">
    <source>
        <dbReference type="ARBA" id="ARBA00023015"/>
    </source>
</evidence>
<organism evidence="5 6">
    <name type="scientific">Sphingomonas suaedae</name>
    <dbReference type="NCBI Taxonomy" id="2599297"/>
    <lineage>
        <taxon>Bacteria</taxon>
        <taxon>Pseudomonadati</taxon>
        <taxon>Pseudomonadota</taxon>
        <taxon>Alphaproteobacteria</taxon>
        <taxon>Sphingomonadales</taxon>
        <taxon>Sphingomonadaceae</taxon>
        <taxon>Sphingomonas</taxon>
    </lineage>
</organism>